<dbReference type="STRING" id="42253.NITMOv2_1793"/>
<dbReference type="SUPFAM" id="SSF53335">
    <property type="entry name" value="S-adenosyl-L-methionine-dependent methyltransferases"/>
    <property type="match status" value="1"/>
</dbReference>
<dbReference type="GO" id="GO:0032259">
    <property type="term" value="P:methylation"/>
    <property type="evidence" value="ECO:0007669"/>
    <property type="project" value="UniProtKB-KW"/>
</dbReference>
<dbReference type="Gene3D" id="3.40.50.150">
    <property type="entry name" value="Vaccinia Virus protein VP39"/>
    <property type="match status" value="1"/>
</dbReference>
<proteinExistence type="predicted"/>
<dbReference type="Pfam" id="PF13489">
    <property type="entry name" value="Methyltransf_23"/>
    <property type="match status" value="1"/>
</dbReference>
<gene>
    <name evidence="1" type="ORF">NITMOv2_1793</name>
</gene>
<dbReference type="EMBL" id="CP011801">
    <property type="protein sequence ID" value="ALA58213.1"/>
    <property type="molecule type" value="Genomic_DNA"/>
</dbReference>
<dbReference type="GO" id="GO:0008168">
    <property type="term" value="F:methyltransferase activity"/>
    <property type="evidence" value="ECO:0007669"/>
    <property type="project" value="UniProtKB-KW"/>
</dbReference>
<reference evidence="1 2" key="1">
    <citation type="journal article" date="2015" name="Proc. Natl. Acad. Sci. U.S.A.">
        <title>Expanded metabolic versatility of ubiquitous nitrite-oxidizing bacteria from the genus Nitrospira.</title>
        <authorList>
            <person name="Koch H."/>
            <person name="Lucker S."/>
            <person name="Albertsen M."/>
            <person name="Kitzinger K."/>
            <person name="Herbold C."/>
            <person name="Spieck E."/>
            <person name="Nielsen P.H."/>
            <person name="Wagner M."/>
            <person name="Daims H."/>
        </authorList>
    </citation>
    <scope>NUCLEOTIDE SEQUENCE [LARGE SCALE GENOMIC DNA]</scope>
    <source>
        <strain evidence="1 2">NSP M-1</strain>
    </source>
</reference>
<dbReference type="KEGG" id="nmv:NITMOv2_1793"/>
<evidence type="ECO:0000313" key="1">
    <source>
        <dbReference type="EMBL" id="ALA58213.1"/>
    </source>
</evidence>
<dbReference type="CDD" id="cd02440">
    <property type="entry name" value="AdoMet_MTases"/>
    <property type="match status" value="1"/>
</dbReference>
<keyword evidence="2" id="KW-1185">Reference proteome</keyword>
<dbReference type="PANTHER" id="PTHR43861">
    <property type="entry name" value="TRANS-ACONITATE 2-METHYLTRANSFERASE-RELATED"/>
    <property type="match status" value="1"/>
</dbReference>
<dbReference type="AlphaFoldDB" id="A0A0K2GB91"/>
<dbReference type="Proteomes" id="UP000069205">
    <property type="component" value="Chromosome"/>
</dbReference>
<dbReference type="InterPro" id="IPR029063">
    <property type="entry name" value="SAM-dependent_MTases_sf"/>
</dbReference>
<protein>
    <submittedName>
        <fullName evidence="1">Putative SAM-dependent methyltransferase</fullName>
    </submittedName>
</protein>
<organism evidence="1 2">
    <name type="scientific">Nitrospira moscoviensis</name>
    <dbReference type="NCBI Taxonomy" id="42253"/>
    <lineage>
        <taxon>Bacteria</taxon>
        <taxon>Pseudomonadati</taxon>
        <taxon>Nitrospirota</taxon>
        <taxon>Nitrospiria</taxon>
        <taxon>Nitrospirales</taxon>
        <taxon>Nitrospiraceae</taxon>
        <taxon>Nitrospira</taxon>
    </lineage>
</organism>
<evidence type="ECO:0000313" key="2">
    <source>
        <dbReference type="Proteomes" id="UP000069205"/>
    </source>
</evidence>
<sequence length="375" mass="41966">MPRTLLLSRRHHAGGSLPAGYAGGDPMNVRRETAGACPLCGTAGETRYTELSDRLETYESGFGFQRCPRCSVLWLSPRPEREELPKFYPQGYYAYQTSDDGAAAGGMGRGLRDHLRRLILREVFGYAHLVRGGRWSSWVGRLLGAIPSLRRRAAFDWEELLPRFVPNGRLLDVGCGAATYLARMRELGWDVHGVDLSPDAARAAQNRYGIPVKVGMLPEARFPDGMFSVVTMSHVIEHVPDPPAHLAECRRIMAPGGRLIIKTPNLAGFASRLFGKHWVALDPPRHLVLFSPQALRECVQQAGFQVIRERSHPAMAEWNARISLFIRRQGHARGYARITRTGFAAWVCGLIERLLLLLWPWAGNELRLVAMKPRS</sequence>
<name>A0A0K2GB91_NITMO</name>
<dbReference type="PATRIC" id="fig|42253.5.peg.1762"/>
<keyword evidence="1" id="KW-0808">Transferase</keyword>
<accession>A0A0K2GB91</accession>
<keyword evidence="1" id="KW-0489">Methyltransferase</keyword>